<reference evidence="4" key="1">
    <citation type="journal article" date="2014" name="BMC Genomics">
        <title>Genome characteristics reveal the impact of lichenization on lichen-forming fungus Endocarpon pusillum Hedwig (Verrucariales, Ascomycota).</title>
        <authorList>
            <person name="Wang Y.-Y."/>
            <person name="Liu B."/>
            <person name="Zhang X.-Y."/>
            <person name="Zhou Q.-M."/>
            <person name="Zhang T."/>
            <person name="Li H."/>
            <person name="Yu Y.-F."/>
            <person name="Zhang X.-L."/>
            <person name="Hao X.-Y."/>
            <person name="Wang M."/>
            <person name="Wang L."/>
            <person name="Wei J.-C."/>
        </authorList>
    </citation>
    <scope>NUCLEOTIDE SEQUENCE [LARGE SCALE GENOMIC DNA]</scope>
    <source>
        <strain evidence="4">Z07020 / HMAS-L-300199</strain>
    </source>
</reference>
<dbReference type="Proteomes" id="UP000019373">
    <property type="component" value="Unassembled WGS sequence"/>
</dbReference>
<feature type="compositionally biased region" description="Basic and acidic residues" evidence="1">
    <location>
        <begin position="78"/>
        <end position="102"/>
    </location>
</feature>
<feature type="region of interest" description="Disordered" evidence="1">
    <location>
        <begin position="194"/>
        <end position="213"/>
    </location>
</feature>
<dbReference type="OrthoDB" id="5353914at2759"/>
<protein>
    <recommendedName>
        <fullName evidence="2">Myb-like DNA-binding domain-containing protein</fullName>
    </recommendedName>
</protein>
<sequence length="222" mass="24720">MSRASSEDQLNFLLSCVKHACNGKVDFVEVAQECGVVSKGAAAKRYERLLKGKGISPNGGPDPKPAPRRTSKVTKSKSKNDTPKPRSKQRKLDKITEKKQEEAVSTAKLMPEPLKDFNMEERDFAPENGPSLKRNTSIPISQDSHFELTQTDESTFDFDEFCSAEMFAHCASETREPSQEDLLVPRSFPYMLPAASAPVQGTPREESKMERVPERETVVIAD</sequence>
<dbReference type="InterPro" id="IPR054505">
    <property type="entry name" value="Myb_DNA-bind_8"/>
</dbReference>
<dbReference type="AlphaFoldDB" id="U1G953"/>
<gene>
    <name evidence="3" type="ORF">EPUS_03821</name>
</gene>
<dbReference type="eggNOG" id="ENOG502SFTJ">
    <property type="taxonomic scope" value="Eukaryota"/>
</dbReference>
<dbReference type="RefSeq" id="XP_007800319.1">
    <property type="nucleotide sequence ID" value="XM_007802128.1"/>
</dbReference>
<dbReference type="EMBL" id="KE720909">
    <property type="protein sequence ID" value="ERF74007.1"/>
    <property type="molecule type" value="Genomic_DNA"/>
</dbReference>
<feature type="compositionally biased region" description="Basic and acidic residues" evidence="1">
    <location>
        <begin position="203"/>
        <end position="213"/>
    </location>
</feature>
<dbReference type="Pfam" id="PF22980">
    <property type="entry name" value="Myb_DNA-bind_8"/>
    <property type="match status" value="1"/>
</dbReference>
<feature type="compositionally biased region" description="Basic residues" evidence="1">
    <location>
        <begin position="66"/>
        <end position="77"/>
    </location>
</feature>
<evidence type="ECO:0000313" key="4">
    <source>
        <dbReference type="Proteomes" id="UP000019373"/>
    </source>
</evidence>
<evidence type="ECO:0000313" key="3">
    <source>
        <dbReference type="EMBL" id="ERF74007.1"/>
    </source>
</evidence>
<organism evidence="3 4">
    <name type="scientific">Endocarpon pusillum (strain Z07020 / HMAS-L-300199)</name>
    <name type="common">Lichen-forming fungus</name>
    <dbReference type="NCBI Taxonomy" id="1263415"/>
    <lineage>
        <taxon>Eukaryota</taxon>
        <taxon>Fungi</taxon>
        <taxon>Dikarya</taxon>
        <taxon>Ascomycota</taxon>
        <taxon>Pezizomycotina</taxon>
        <taxon>Eurotiomycetes</taxon>
        <taxon>Chaetothyriomycetidae</taxon>
        <taxon>Verrucariales</taxon>
        <taxon>Verrucariaceae</taxon>
        <taxon>Endocarpon</taxon>
    </lineage>
</organism>
<proteinExistence type="predicted"/>
<evidence type="ECO:0000259" key="2">
    <source>
        <dbReference type="Pfam" id="PF22980"/>
    </source>
</evidence>
<name>U1G953_ENDPU</name>
<feature type="region of interest" description="Disordered" evidence="1">
    <location>
        <begin position="50"/>
        <end position="114"/>
    </location>
</feature>
<dbReference type="HOGENOM" id="CLU_1245349_0_0_1"/>
<feature type="domain" description="Myb-like DNA-binding" evidence="2">
    <location>
        <begin position="7"/>
        <end position="52"/>
    </location>
</feature>
<keyword evidence="4" id="KW-1185">Reference proteome</keyword>
<evidence type="ECO:0000256" key="1">
    <source>
        <dbReference type="SAM" id="MobiDB-lite"/>
    </source>
</evidence>
<accession>U1G953</accession>
<dbReference type="GeneID" id="19238859"/>